<dbReference type="OrthoDB" id="9806926at2"/>
<reference evidence="9 10" key="1">
    <citation type="submission" date="2019-06" db="EMBL/GenBank/DDBJ databases">
        <title>Draft genome of Aliikangiella marina GYP-15.</title>
        <authorList>
            <person name="Wang G."/>
        </authorList>
    </citation>
    <scope>NUCLEOTIDE SEQUENCE [LARGE SCALE GENOMIC DNA]</scope>
    <source>
        <strain evidence="9 10">GYP-15</strain>
    </source>
</reference>
<dbReference type="InterPro" id="IPR001463">
    <property type="entry name" value="Na/Ala_symport"/>
</dbReference>
<feature type="transmembrane region" description="Helical" evidence="8">
    <location>
        <begin position="145"/>
        <end position="164"/>
    </location>
</feature>
<feature type="transmembrane region" description="Helical" evidence="8">
    <location>
        <begin position="240"/>
        <end position="266"/>
    </location>
</feature>
<dbReference type="PANTHER" id="PTHR30330">
    <property type="entry name" value="AGSS FAMILY TRANSPORTER, SODIUM-ALANINE"/>
    <property type="match status" value="1"/>
</dbReference>
<keyword evidence="8" id="KW-0997">Cell inner membrane</keyword>
<feature type="transmembrane region" description="Helical" evidence="8">
    <location>
        <begin position="213"/>
        <end position="233"/>
    </location>
</feature>
<proteinExistence type="inferred from homology"/>
<evidence type="ECO:0000256" key="6">
    <source>
        <dbReference type="ARBA" id="ARBA00022989"/>
    </source>
</evidence>
<keyword evidence="7 8" id="KW-0472">Membrane</keyword>
<dbReference type="GO" id="GO:0005886">
    <property type="term" value="C:plasma membrane"/>
    <property type="evidence" value="ECO:0007669"/>
    <property type="project" value="UniProtKB-SubCell"/>
</dbReference>
<evidence type="ECO:0000256" key="5">
    <source>
        <dbReference type="ARBA" id="ARBA00022692"/>
    </source>
</evidence>
<feature type="transmembrane region" description="Helical" evidence="8">
    <location>
        <begin position="185"/>
        <end position="207"/>
    </location>
</feature>
<evidence type="ECO:0000256" key="7">
    <source>
        <dbReference type="ARBA" id="ARBA00023136"/>
    </source>
</evidence>
<evidence type="ECO:0000256" key="1">
    <source>
        <dbReference type="ARBA" id="ARBA00004651"/>
    </source>
</evidence>
<dbReference type="AlphaFoldDB" id="A0A545TIE5"/>
<dbReference type="Proteomes" id="UP000317839">
    <property type="component" value="Unassembled WGS sequence"/>
</dbReference>
<evidence type="ECO:0000313" key="9">
    <source>
        <dbReference type="EMBL" id="TQV76988.1"/>
    </source>
</evidence>
<evidence type="ECO:0000313" key="10">
    <source>
        <dbReference type="Proteomes" id="UP000317839"/>
    </source>
</evidence>
<dbReference type="RefSeq" id="WP_142888348.1">
    <property type="nucleotide sequence ID" value="NZ_VIKR01000001.1"/>
</dbReference>
<keyword evidence="10" id="KW-1185">Reference proteome</keyword>
<name>A0A545TIE5_9GAMM</name>
<accession>A0A545TIE5</accession>
<evidence type="ECO:0000256" key="4">
    <source>
        <dbReference type="ARBA" id="ARBA00022475"/>
    </source>
</evidence>
<evidence type="ECO:0000256" key="3">
    <source>
        <dbReference type="ARBA" id="ARBA00022448"/>
    </source>
</evidence>
<comment type="similarity">
    <text evidence="2 8">Belongs to the alanine or glycine:cation symporter (AGCS) (TC 2.A.25) family.</text>
</comment>
<feature type="transmembrane region" description="Helical" evidence="8">
    <location>
        <begin position="83"/>
        <end position="103"/>
    </location>
</feature>
<keyword evidence="4" id="KW-1003">Cell membrane</keyword>
<comment type="caution">
    <text evidence="9">The sequence shown here is derived from an EMBL/GenBank/DDBJ whole genome shotgun (WGS) entry which is preliminary data.</text>
</comment>
<feature type="transmembrane region" description="Helical" evidence="8">
    <location>
        <begin position="20"/>
        <end position="38"/>
    </location>
</feature>
<protein>
    <submittedName>
        <fullName evidence="9">Sodium:alanine symporter family protein</fullName>
    </submittedName>
</protein>
<gene>
    <name evidence="9" type="ORF">FLL45_03275</name>
</gene>
<dbReference type="EMBL" id="VIKR01000001">
    <property type="protein sequence ID" value="TQV76988.1"/>
    <property type="molecule type" value="Genomic_DNA"/>
</dbReference>
<keyword evidence="8" id="KW-0769">Symport</keyword>
<dbReference type="PRINTS" id="PR00175">
    <property type="entry name" value="NAALASMPORT"/>
</dbReference>
<feature type="transmembrane region" description="Helical" evidence="8">
    <location>
        <begin position="496"/>
        <end position="529"/>
    </location>
</feature>
<dbReference type="NCBIfam" id="TIGR00835">
    <property type="entry name" value="agcS"/>
    <property type="match status" value="1"/>
</dbReference>
<dbReference type="PANTHER" id="PTHR30330:SF3">
    <property type="entry name" value="TRANSCRIPTIONAL REGULATOR, LRP FAMILY"/>
    <property type="match status" value="1"/>
</dbReference>
<dbReference type="Pfam" id="PF01235">
    <property type="entry name" value="Na_Ala_symp"/>
    <property type="match status" value="1"/>
</dbReference>
<sequence>MEALSSFILFLDSFLGSAFYFPWLLIGVGVFFTIYLGFPQIRYFGQATRILRGQYTKADAPGDTSHFQALTTALSGTVGTGNIGGVALAIYFGGPAALFWMWVTAFFGMTTKFVEVTLSHKYREKTADGTMAGGPMYYMEKKLNMKWLAVIFAIATVISSMGSGNMPQINNIAVGMNESFGIEKWITGGVLAVILALVIIGGIKRIAHFAEKVVPTMAAIYLIGAMAVIFANLENIGPSFAAIFEQAFTGSAAMGGFLGATFWYAMMRGVNRGLFSNEAGQGSAAIAHASAKGNEPASEGMVSLLEPFIDTIIICTITGLVILSSGVWSEKHQNTIDRADMTYVQGTYVDSNEEDVKNLFLHLNGEDGSNVEIFEGEIPVQNGVAVANNFTLIAARSIAEDVTYSVEGEPFTGTLEISAGKIQNEGVIVDGKSLIHSIKLTSEAFKRGFFGDWGQYIVTIGLLLFAFSTAIAWSYYGDRAMIYLLGEGAVLPYRVVYVGAFFLAAIIDSAIIWDVALVTVALMTIPNLIGIFLLHKDMRETVDSYWEHFRKNQAD</sequence>
<comment type="subcellular location">
    <subcellularLocation>
        <location evidence="8">Cell inner membrane</location>
        <topology evidence="8">Multi-pass membrane protein</topology>
    </subcellularLocation>
    <subcellularLocation>
        <location evidence="1">Cell membrane</location>
        <topology evidence="1">Multi-pass membrane protein</topology>
    </subcellularLocation>
</comment>
<dbReference type="GO" id="GO:0005283">
    <property type="term" value="F:amino acid:sodium symporter activity"/>
    <property type="evidence" value="ECO:0007669"/>
    <property type="project" value="InterPro"/>
</dbReference>
<keyword evidence="3 8" id="KW-0813">Transport</keyword>
<keyword evidence="6 8" id="KW-1133">Transmembrane helix</keyword>
<dbReference type="PROSITE" id="PS00873">
    <property type="entry name" value="NA_ALANINE_SYMP"/>
    <property type="match status" value="1"/>
</dbReference>
<keyword evidence="5 8" id="KW-0812">Transmembrane</keyword>
<evidence type="ECO:0000256" key="2">
    <source>
        <dbReference type="ARBA" id="ARBA00009261"/>
    </source>
</evidence>
<evidence type="ECO:0000256" key="8">
    <source>
        <dbReference type="RuleBase" id="RU363064"/>
    </source>
</evidence>
<organism evidence="9 10">
    <name type="scientific">Aliikangiella marina</name>
    <dbReference type="NCBI Taxonomy" id="1712262"/>
    <lineage>
        <taxon>Bacteria</taxon>
        <taxon>Pseudomonadati</taxon>
        <taxon>Pseudomonadota</taxon>
        <taxon>Gammaproteobacteria</taxon>
        <taxon>Oceanospirillales</taxon>
        <taxon>Pleioneaceae</taxon>
        <taxon>Aliikangiella</taxon>
    </lineage>
</organism>
<feature type="transmembrane region" description="Helical" evidence="8">
    <location>
        <begin position="456"/>
        <end position="476"/>
    </location>
</feature>